<feature type="region of interest" description="Disordered" evidence="1">
    <location>
        <begin position="258"/>
        <end position="299"/>
    </location>
</feature>
<evidence type="ECO:0000256" key="1">
    <source>
        <dbReference type="SAM" id="MobiDB-lite"/>
    </source>
</evidence>
<evidence type="ECO:0000313" key="4">
    <source>
        <dbReference type="Proteomes" id="UP000800200"/>
    </source>
</evidence>
<feature type="transmembrane region" description="Helical" evidence="2">
    <location>
        <begin position="15"/>
        <end position="38"/>
    </location>
</feature>
<keyword evidence="2" id="KW-0812">Transmembrane</keyword>
<dbReference type="AlphaFoldDB" id="A0A6A6EM85"/>
<keyword evidence="2" id="KW-0472">Membrane</keyword>
<sequence length="299" mass="33829">MAKCFIPRNWRLGQVIWILLILEFPFTVANLALFGIAAPNTYRTKLWKEGGEHGFNSDPLTIVYAAANYRPVKTPMVWSNFNTQYNLVIGVLSMFIYLTKFTMYITHVFYPILSLLIHLVLTALWAVSIYVQTAPDRIDPDRINNGAPWYITKGCSVSSTDAIKRYCQQAKSAFAVSVVMLAICVFHVIIASWSLWPTKEQRIAHEAKRAEKKAEKEKFAELVDNEMSPEQQWQHMWELQQLPRTPGTATYPMTPRTRAFNALDGGAGGPYGNEVQNSPGPSPIQEEQDYEGKGKGNAY</sequence>
<feature type="compositionally biased region" description="Basic and acidic residues" evidence="1">
    <location>
        <begin position="290"/>
        <end position="299"/>
    </location>
</feature>
<organism evidence="3 4">
    <name type="scientific">Zopfia rhizophila CBS 207.26</name>
    <dbReference type="NCBI Taxonomy" id="1314779"/>
    <lineage>
        <taxon>Eukaryota</taxon>
        <taxon>Fungi</taxon>
        <taxon>Dikarya</taxon>
        <taxon>Ascomycota</taxon>
        <taxon>Pezizomycotina</taxon>
        <taxon>Dothideomycetes</taxon>
        <taxon>Dothideomycetes incertae sedis</taxon>
        <taxon>Zopfiaceae</taxon>
        <taxon>Zopfia</taxon>
    </lineage>
</organism>
<proteinExistence type="predicted"/>
<feature type="transmembrane region" description="Helical" evidence="2">
    <location>
        <begin position="173"/>
        <end position="196"/>
    </location>
</feature>
<dbReference type="Proteomes" id="UP000800200">
    <property type="component" value="Unassembled WGS sequence"/>
</dbReference>
<protein>
    <submittedName>
        <fullName evidence="3">Uncharacterized protein</fullName>
    </submittedName>
</protein>
<keyword evidence="2" id="KW-1133">Transmembrane helix</keyword>
<evidence type="ECO:0000313" key="3">
    <source>
        <dbReference type="EMBL" id="KAF2192664.1"/>
    </source>
</evidence>
<keyword evidence="4" id="KW-1185">Reference proteome</keyword>
<evidence type="ECO:0000256" key="2">
    <source>
        <dbReference type="SAM" id="Phobius"/>
    </source>
</evidence>
<dbReference type="OrthoDB" id="5352400at2759"/>
<accession>A0A6A6EM85</accession>
<reference evidence="3" key="1">
    <citation type="journal article" date="2020" name="Stud. Mycol.">
        <title>101 Dothideomycetes genomes: a test case for predicting lifestyles and emergence of pathogens.</title>
        <authorList>
            <person name="Haridas S."/>
            <person name="Albert R."/>
            <person name="Binder M."/>
            <person name="Bloem J."/>
            <person name="Labutti K."/>
            <person name="Salamov A."/>
            <person name="Andreopoulos B."/>
            <person name="Baker S."/>
            <person name="Barry K."/>
            <person name="Bills G."/>
            <person name="Bluhm B."/>
            <person name="Cannon C."/>
            <person name="Castanera R."/>
            <person name="Culley D."/>
            <person name="Daum C."/>
            <person name="Ezra D."/>
            <person name="Gonzalez J."/>
            <person name="Henrissat B."/>
            <person name="Kuo A."/>
            <person name="Liang C."/>
            <person name="Lipzen A."/>
            <person name="Lutzoni F."/>
            <person name="Magnuson J."/>
            <person name="Mondo S."/>
            <person name="Nolan M."/>
            <person name="Ohm R."/>
            <person name="Pangilinan J."/>
            <person name="Park H.-J."/>
            <person name="Ramirez L."/>
            <person name="Alfaro M."/>
            <person name="Sun H."/>
            <person name="Tritt A."/>
            <person name="Yoshinaga Y."/>
            <person name="Zwiers L.-H."/>
            <person name="Turgeon B."/>
            <person name="Goodwin S."/>
            <person name="Spatafora J."/>
            <person name="Crous P."/>
            <person name="Grigoriev I."/>
        </authorList>
    </citation>
    <scope>NUCLEOTIDE SEQUENCE</scope>
    <source>
        <strain evidence="3">CBS 207.26</strain>
    </source>
</reference>
<feature type="transmembrane region" description="Helical" evidence="2">
    <location>
        <begin position="85"/>
        <end position="106"/>
    </location>
</feature>
<gene>
    <name evidence="3" type="ORF">K469DRAFT_553263</name>
</gene>
<name>A0A6A6EM85_9PEZI</name>
<feature type="transmembrane region" description="Helical" evidence="2">
    <location>
        <begin position="112"/>
        <end position="131"/>
    </location>
</feature>
<dbReference type="EMBL" id="ML994615">
    <property type="protein sequence ID" value="KAF2192664.1"/>
    <property type="molecule type" value="Genomic_DNA"/>
</dbReference>